<evidence type="ECO:0008006" key="4">
    <source>
        <dbReference type="Google" id="ProtNLM"/>
    </source>
</evidence>
<dbReference type="Pfam" id="PF17036">
    <property type="entry name" value="CBP_BcsS"/>
    <property type="match status" value="1"/>
</dbReference>
<evidence type="ECO:0000313" key="3">
    <source>
        <dbReference type="Proteomes" id="UP000194432"/>
    </source>
</evidence>
<reference evidence="2 3" key="1">
    <citation type="submission" date="2017-05" db="EMBL/GenBank/DDBJ databases">
        <title>Polyphasic characterization of four soil-derived phenanthrene-degrading Acidovorax strains and proposal of Acidovorax phenanthrenivorans sp. nov.</title>
        <authorList>
            <person name="Singleton D.R."/>
            <person name="Lee J."/>
            <person name="Dickey A.N."/>
            <person name="Stroud A."/>
            <person name="Scholl E.H."/>
            <person name="Wright F.A."/>
            <person name="Aitken M.D."/>
        </authorList>
    </citation>
    <scope>NUCLEOTIDE SEQUENCE [LARGE SCALE GENOMIC DNA]</scope>
    <source>
        <strain evidence="2">NA3</strain>
    </source>
</reference>
<gene>
    <name evidence="2" type="ORF">CBP34_18880</name>
</gene>
<evidence type="ECO:0000313" key="2">
    <source>
        <dbReference type="EMBL" id="ART53319.1"/>
    </source>
</evidence>
<dbReference type="InterPro" id="IPR031485">
    <property type="entry name" value="CBP_BcsS"/>
</dbReference>
<accession>A0A240U632</accession>
<keyword evidence="3" id="KW-1185">Reference proteome</keyword>
<organism evidence="2 3">
    <name type="scientific">Acidovorax carolinensis</name>
    <dbReference type="NCBI Taxonomy" id="553814"/>
    <lineage>
        <taxon>Bacteria</taxon>
        <taxon>Pseudomonadati</taxon>
        <taxon>Pseudomonadota</taxon>
        <taxon>Betaproteobacteria</taxon>
        <taxon>Burkholderiales</taxon>
        <taxon>Comamonadaceae</taxon>
        <taxon>Acidovorax</taxon>
    </lineage>
</organism>
<feature type="chain" id="PRO_5013326201" description="Cellulose biosynthesis protein BcsS" evidence="1">
    <location>
        <begin position="28"/>
        <end position="243"/>
    </location>
</feature>
<dbReference type="Proteomes" id="UP000194432">
    <property type="component" value="Chromosome 1"/>
</dbReference>
<feature type="signal peptide" evidence="1">
    <location>
        <begin position="1"/>
        <end position="27"/>
    </location>
</feature>
<evidence type="ECO:0000256" key="1">
    <source>
        <dbReference type="SAM" id="SignalP"/>
    </source>
</evidence>
<name>A0A240U632_9BURK</name>
<dbReference type="KEGG" id="acin:CBP34_18880"/>
<dbReference type="EMBL" id="CP021361">
    <property type="protein sequence ID" value="ART53319.1"/>
    <property type="molecule type" value="Genomic_DNA"/>
</dbReference>
<proteinExistence type="predicted"/>
<dbReference type="RefSeq" id="WP_094098929.1">
    <property type="nucleotide sequence ID" value="NZ_CP021361.1"/>
</dbReference>
<sequence>MKLHPLSTTLRYAWLAALLCAGGLAQGQETQRLFIGGSQASSAGSYTYAGQIAPLEGARVGQGWFHKSVASWLTYRYDTDVQGLPVQARAGAAGFETGWGYAWDGDRLQGDVALSVGLRHTRLRPDAVRASGEHGTRITLTPQISARYLITPQWDADMLASYSAGTRSRFARARVGWRPADTAWRVGLEATLSQGKDYRTEQAGLFAGHSIGAGWFLEINAGQAKPRDGKSTPYIGLSASLVR</sequence>
<protein>
    <recommendedName>
        <fullName evidence="4">Cellulose biosynthesis protein BcsS</fullName>
    </recommendedName>
</protein>
<keyword evidence="1" id="KW-0732">Signal</keyword>
<dbReference type="AlphaFoldDB" id="A0A240U632"/>